<proteinExistence type="predicted"/>
<reference evidence="3 4" key="1">
    <citation type="submission" date="2014-12" db="EMBL/GenBank/DDBJ databases">
        <title>Draft genome sequences of 10 type strains of Lactococcus.</title>
        <authorList>
            <person name="Sun Z."/>
            <person name="Zhong Z."/>
            <person name="Liu W."/>
            <person name="Zhang W."/>
            <person name="Zhang H."/>
        </authorList>
    </citation>
    <scope>NUCLEOTIDE SEQUENCE [LARGE SCALE GENOMIC DNA]</scope>
    <source>
        <strain evidence="3 4">JCM 16395</strain>
    </source>
</reference>
<evidence type="ECO:0000259" key="2">
    <source>
        <dbReference type="Pfam" id="PF14317"/>
    </source>
</evidence>
<keyword evidence="1" id="KW-0812">Transmembrane</keyword>
<feature type="domain" description="YcxB-like C-terminal" evidence="2">
    <location>
        <begin position="66"/>
        <end position="105"/>
    </location>
</feature>
<name>A0A2A5RPD4_9LACT</name>
<feature type="transmembrane region" description="Helical" evidence="1">
    <location>
        <begin position="12"/>
        <end position="33"/>
    </location>
</feature>
<dbReference type="STRING" id="1291764.GCA_001311235_00625"/>
<keyword evidence="4" id="KW-1185">Reference proteome</keyword>
<keyword evidence="1" id="KW-0472">Membrane</keyword>
<comment type="caution">
    <text evidence="3">The sequence shown here is derived from an EMBL/GenBank/DDBJ whole genome shotgun (WGS) entry which is preliminary data.</text>
</comment>
<evidence type="ECO:0000256" key="1">
    <source>
        <dbReference type="SAM" id="Phobius"/>
    </source>
</evidence>
<organism evidence="3 4">
    <name type="scientific">Lactococcus fujiensis JCM 16395</name>
    <dbReference type="NCBI Taxonomy" id="1291764"/>
    <lineage>
        <taxon>Bacteria</taxon>
        <taxon>Bacillati</taxon>
        <taxon>Bacillota</taxon>
        <taxon>Bacilli</taxon>
        <taxon>Lactobacillales</taxon>
        <taxon>Streptococcaceae</taxon>
        <taxon>Lactococcus</taxon>
    </lineage>
</organism>
<dbReference type="Pfam" id="PF14317">
    <property type="entry name" value="YcxB"/>
    <property type="match status" value="1"/>
</dbReference>
<evidence type="ECO:0000313" key="4">
    <source>
        <dbReference type="Proteomes" id="UP000218181"/>
    </source>
</evidence>
<dbReference type="AlphaFoldDB" id="A0A2A5RPD4"/>
<accession>A0A2A5RPD4</accession>
<sequence>MLIVYYFIKTPLMTVLAFLVFAIAILVLNYFVLAPKKYQRMYEQNNELQREQVYDFYDGMTFAQPIVKVVYFDDAVYFYFSKNQAMILKKEWLEKPGLWDAFQGFVKMRIDPTSKNK</sequence>
<dbReference type="EMBL" id="JXJU01000001">
    <property type="protein sequence ID" value="PCS01239.1"/>
    <property type="molecule type" value="Genomic_DNA"/>
</dbReference>
<evidence type="ECO:0000313" key="3">
    <source>
        <dbReference type="EMBL" id="PCS01239.1"/>
    </source>
</evidence>
<keyword evidence="1" id="KW-1133">Transmembrane helix</keyword>
<dbReference type="InterPro" id="IPR025588">
    <property type="entry name" value="YcxB-like_C"/>
</dbReference>
<protein>
    <recommendedName>
        <fullName evidence="2">YcxB-like C-terminal domain-containing protein</fullName>
    </recommendedName>
</protein>
<dbReference type="Proteomes" id="UP000218181">
    <property type="component" value="Unassembled WGS sequence"/>
</dbReference>
<gene>
    <name evidence="3" type="ORF">RT41_GL000003</name>
</gene>